<accession>A0A194PYS9</accession>
<feature type="chain" id="PRO_5008263835" evidence="2">
    <location>
        <begin position="24"/>
        <end position="168"/>
    </location>
</feature>
<gene>
    <name evidence="3" type="ORF">RR46_09404</name>
</gene>
<evidence type="ECO:0000256" key="2">
    <source>
        <dbReference type="SAM" id="SignalP"/>
    </source>
</evidence>
<evidence type="ECO:0000313" key="4">
    <source>
        <dbReference type="Proteomes" id="UP000053268"/>
    </source>
</evidence>
<proteinExistence type="predicted"/>
<dbReference type="EMBL" id="KQ459585">
    <property type="protein sequence ID" value="KPI98188.1"/>
    <property type="molecule type" value="Genomic_DNA"/>
</dbReference>
<feature type="compositionally biased region" description="Basic and acidic residues" evidence="1">
    <location>
        <begin position="139"/>
        <end position="159"/>
    </location>
</feature>
<reference evidence="3 4" key="1">
    <citation type="journal article" date="2015" name="Nat. Commun.">
        <title>Outbred genome sequencing and CRISPR/Cas9 gene editing in butterflies.</title>
        <authorList>
            <person name="Li X."/>
            <person name="Fan D."/>
            <person name="Zhang W."/>
            <person name="Liu G."/>
            <person name="Zhang L."/>
            <person name="Zhao L."/>
            <person name="Fang X."/>
            <person name="Chen L."/>
            <person name="Dong Y."/>
            <person name="Chen Y."/>
            <person name="Ding Y."/>
            <person name="Zhao R."/>
            <person name="Feng M."/>
            <person name="Zhu Y."/>
            <person name="Feng Y."/>
            <person name="Jiang X."/>
            <person name="Zhu D."/>
            <person name="Xiang H."/>
            <person name="Feng X."/>
            <person name="Li S."/>
            <person name="Wang J."/>
            <person name="Zhang G."/>
            <person name="Kronforst M.R."/>
            <person name="Wang W."/>
        </authorList>
    </citation>
    <scope>NUCLEOTIDE SEQUENCE [LARGE SCALE GENOMIC DNA]</scope>
    <source>
        <strain evidence="3">Ya'a_city_454_Px</strain>
        <tissue evidence="3">Whole body</tissue>
    </source>
</reference>
<keyword evidence="2" id="KW-0732">Signal</keyword>
<evidence type="ECO:0000256" key="1">
    <source>
        <dbReference type="SAM" id="MobiDB-lite"/>
    </source>
</evidence>
<organism evidence="3 4">
    <name type="scientific">Papilio xuthus</name>
    <name type="common">Asian swallowtail butterfly</name>
    <dbReference type="NCBI Taxonomy" id="66420"/>
    <lineage>
        <taxon>Eukaryota</taxon>
        <taxon>Metazoa</taxon>
        <taxon>Ecdysozoa</taxon>
        <taxon>Arthropoda</taxon>
        <taxon>Hexapoda</taxon>
        <taxon>Insecta</taxon>
        <taxon>Pterygota</taxon>
        <taxon>Neoptera</taxon>
        <taxon>Endopterygota</taxon>
        <taxon>Lepidoptera</taxon>
        <taxon>Glossata</taxon>
        <taxon>Ditrysia</taxon>
        <taxon>Papilionoidea</taxon>
        <taxon>Papilionidae</taxon>
        <taxon>Papilioninae</taxon>
        <taxon>Papilio</taxon>
    </lineage>
</organism>
<dbReference type="Proteomes" id="UP000053268">
    <property type="component" value="Unassembled WGS sequence"/>
</dbReference>
<dbReference type="AlphaFoldDB" id="A0A194PYS9"/>
<keyword evidence="4" id="KW-1185">Reference proteome</keyword>
<sequence>MQSTARIALSICVLVSAVTTASSSSAKLRRDGVLNLYPFPRVGRAHHTWQVPINDQYLDSELASKRQLYAFPRVGRSDFGYLDQSNLNRINLRLEELLLGQQLLGQPRSNDYVKRESESTSSGMWFGPRVGRSFNNDDVINRKEDKESNDFEDSAERIERKKRQTKQA</sequence>
<protein>
    <submittedName>
        <fullName evidence="3">Cardio acceleratory peptide 2b</fullName>
    </submittedName>
</protein>
<evidence type="ECO:0000313" key="3">
    <source>
        <dbReference type="EMBL" id="KPI98188.1"/>
    </source>
</evidence>
<feature type="signal peptide" evidence="2">
    <location>
        <begin position="1"/>
        <end position="23"/>
    </location>
</feature>
<feature type="region of interest" description="Disordered" evidence="1">
    <location>
        <begin position="109"/>
        <end position="168"/>
    </location>
</feature>
<name>A0A194PYS9_PAPXU</name>